<reference evidence="7 8" key="1">
    <citation type="submission" date="2011-08" db="EMBL/GenBank/DDBJ databases">
        <title>The Genome Sequence of Selenomonas noxia F0398.</title>
        <authorList>
            <consortium name="The Broad Institute Genome Sequencing Platform"/>
            <person name="Earl A."/>
            <person name="Ward D."/>
            <person name="Feldgarden M."/>
            <person name="Gevers D."/>
            <person name="Izard J."/>
            <person name="Ganesan A."/>
            <person name="Blanton J.M."/>
            <person name="Baranova O.V."/>
            <person name="Tanner A.C."/>
            <person name="Dewhirst F.E."/>
            <person name="Young S.K."/>
            <person name="Zeng Q."/>
            <person name="Gargeya S."/>
            <person name="Fitzgerald M."/>
            <person name="Haas B."/>
            <person name="Abouelleil A."/>
            <person name="Alvarado L."/>
            <person name="Arachchi H.M."/>
            <person name="Berlin A."/>
            <person name="Brown A."/>
            <person name="Chapman S.B."/>
            <person name="Chen Z."/>
            <person name="Dunbar C."/>
            <person name="Freedman E."/>
            <person name="Gearin G."/>
            <person name="Gellesch M."/>
            <person name="Goldberg J."/>
            <person name="Griggs A."/>
            <person name="Gujja S."/>
            <person name="Heiman D."/>
            <person name="Howarth C."/>
            <person name="Larson L."/>
            <person name="Lui A."/>
            <person name="MacDonald P.J.P."/>
            <person name="Montmayeur A."/>
            <person name="Murphy C."/>
            <person name="Neiman D."/>
            <person name="Pearson M."/>
            <person name="Priest M."/>
            <person name="Roberts A."/>
            <person name="Saif S."/>
            <person name="Shea T."/>
            <person name="Shenoy N."/>
            <person name="Sisk P."/>
            <person name="Stolte C."/>
            <person name="Sykes S."/>
            <person name="Wortman J."/>
            <person name="Nusbaum C."/>
            <person name="Birren B."/>
        </authorList>
    </citation>
    <scope>NUCLEOTIDE SEQUENCE [LARGE SCALE GENOMIC DNA]</scope>
    <source>
        <strain evidence="7 8">F0398</strain>
    </source>
</reference>
<feature type="transmembrane region" description="Helical" evidence="5">
    <location>
        <begin position="170"/>
        <end position="196"/>
    </location>
</feature>
<dbReference type="InterPro" id="IPR047817">
    <property type="entry name" value="ABC2_TM_bact-type"/>
</dbReference>
<sequence length="245" mass="27479">MLGDIWTVFWRDWVVLRRRLTKYILSRMVSPLMFLVAFGWGLGRSIDVGAGSYLDFLVPGLLAMNSMNISFNSIISVHAERIYHRSLEEYLIAPIRPDAFVIGKIAGAVVRGMISSAIIIILSYLFGAHFSITPLFLLVLAMNCMIFAEIGFLAAMYISTYEEMGQVNLYVLLPMSFLCGTFFSTAALPDVVRWFVEILPLTHTSHLLRSLGTAGTFSMFSFGIVFVYAVLGILAGTWKFRRLTD</sequence>
<evidence type="ECO:0000256" key="3">
    <source>
        <dbReference type="ARBA" id="ARBA00022989"/>
    </source>
</evidence>
<dbReference type="PANTHER" id="PTHR43332">
    <property type="entry name" value="INNER MEMBRANE TRANSPORT PERMEASE YADH-RELATED"/>
    <property type="match status" value="1"/>
</dbReference>
<dbReference type="InterPro" id="IPR000412">
    <property type="entry name" value="ABC_2_transport"/>
</dbReference>
<comment type="similarity">
    <text evidence="5">Belongs to the ABC-2 integral membrane protein family.</text>
</comment>
<evidence type="ECO:0000256" key="4">
    <source>
        <dbReference type="ARBA" id="ARBA00023136"/>
    </source>
</evidence>
<dbReference type="GeneID" id="32475694"/>
<protein>
    <recommendedName>
        <fullName evidence="5">Transport permease protein</fullName>
    </recommendedName>
</protein>
<evidence type="ECO:0000259" key="6">
    <source>
        <dbReference type="PROSITE" id="PS51012"/>
    </source>
</evidence>
<proteinExistence type="inferred from homology"/>
<feature type="transmembrane region" description="Helical" evidence="5">
    <location>
        <begin position="132"/>
        <end position="158"/>
    </location>
</feature>
<keyword evidence="4 5" id="KW-0472">Membrane</keyword>
<evidence type="ECO:0000313" key="7">
    <source>
        <dbReference type="EMBL" id="EHG26172.1"/>
    </source>
</evidence>
<name>A0ABN0DT18_9FIRM</name>
<evidence type="ECO:0000256" key="2">
    <source>
        <dbReference type="ARBA" id="ARBA00022692"/>
    </source>
</evidence>
<organism evidence="7 8">
    <name type="scientific">Selenomonas noxia F0398</name>
    <dbReference type="NCBI Taxonomy" id="702437"/>
    <lineage>
        <taxon>Bacteria</taxon>
        <taxon>Bacillati</taxon>
        <taxon>Bacillota</taxon>
        <taxon>Negativicutes</taxon>
        <taxon>Selenomonadales</taxon>
        <taxon>Selenomonadaceae</taxon>
        <taxon>Selenomonas</taxon>
    </lineage>
</organism>
<dbReference type="Pfam" id="PF01061">
    <property type="entry name" value="ABC2_membrane"/>
    <property type="match status" value="1"/>
</dbReference>
<keyword evidence="3 5" id="KW-1133">Transmembrane helix</keyword>
<accession>A0ABN0DT18</accession>
<dbReference type="EMBL" id="ADGH01000002">
    <property type="protein sequence ID" value="EHG26172.1"/>
    <property type="molecule type" value="Genomic_DNA"/>
</dbReference>
<dbReference type="InterPro" id="IPR052522">
    <property type="entry name" value="ABC-2_transport_permease"/>
</dbReference>
<keyword evidence="5" id="KW-1003">Cell membrane</keyword>
<gene>
    <name evidence="7" type="ORF">HMPREF9432_00028</name>
</gene>
<dbReference type="Proteomes" id="UP000003175">
    <property type="component" value="Unassembled WGS sequence"/>
</dbReference>
<dbReference type="RefSeq" id="WP_006694404.1">
    <property type="nucleotide sequence ID" value="NZ_JH376857.1"/>
</dbReference>
<feature type="domain" description="ABC transmembrane type-2" evidence="6">
    <location>
        <begin position="22"/>
        <end position="243"/>
    </location>
</feature>
<dbReference type="PANTHER" id="PTHR43332:SF2">
    <property type="entry name" value="INNER MEMBRANE TRANSPORT PERMEASE YADH"/>
    <property type="match status" value="1"/>
</dbReference>
<feature type="transmembrane region" description="Helical" evidence="5">
    <location>
        <begin position="100"/>
        <end position="126"/>
    </location>
</feature>
<feature type="transmembrane region" description="Helical" evidence="5">
    <location>
        <begin position="60"/>
        <end position="79"/>
    </location>
</feature>
<dbReference type="InterPro" id="IPR013525">
    <property type="entry name" value="ABC2_TM"/>
</dbReference>
<comment type="caution">
    <text evidence="7">The sequence shown here is derived from an EMBL/GenBank/DDBJ whole genome shotgun (WGS) entry which is preliminary data.</text>
</comment>
<evidence type="ECO:0000313" key="8">
    <source>
        <dbReference type="Proteomes" id="UP000003175"/>
    </source>
</evidence>
<evidence type="ECO:0000256" key="1">
    <source>
        <dbReference type="ARBA" id="ARBA00004141"/>
    </source>
</evidence>
<dbReference type="PRINTS" id="PR00164">
    <property type="entry name" value="ABC2TRNSPORT"/>
</dbReference>
<keyword evidence="5" id="KW-0813">Transport</keyword>
<evidence type="ECO:0000256" key="5">
    <source>
        <dbReference type="RuleBase" id="RU361157"/>
    </source>
</evidence>
<feature type="transmembrane region" description="Helical" evidence="5">
    <location>
        <begin position="216"/>
        <end position="238"/>
    </location>
</feature>
<feature type="transmembrane region" description="Helical" evidence="5">
    <location>
        <begin position="20"/>
        <end position="40"/>
    </location>
</feature>
<dbReference type="PROSITE" id="PS51012">
    <property type="entry name" value="ABC_TM2"/>
    <property type="match status" value="1"/>
</dbReference>
<keyword evidence="8" id="KW-1185">Reference proteome</keyword>
<keyword evidence="2 5" id="KW-0812">Transmembrane</keyword>
<comment type="subcellular location">
    <subcellularLocation>
        <location evidence="5">Cell membrane</location>
        <topology evidence="5">Multi-pass membrane protein</topology>
    </subcellularLocation>
    <subcellularLocation>
        <location evidence="1">Membrane</location>
        <topology evidence="1">Multi-pass membrane protein</topology>
    </subcellularLocation>
</comment>
<dbReference type="PIRSF" id="PIRSF006648">
    <property type="entry name" value="DrrB"/>
    <property type="match status" value="1"/>
</dbReference>